<gene>
    <name evidence="2" type="ORF">CMV_023792</name>
</gene>
<keyword evidence="3" id="KW-1185">Reference proteome</keyword>
<dbReference type="Proteomes" id="UP000737018">
    <property type="component" value="Unassembled WGS sequence"/>
</dbReference>
<organism evidence="2 3">
    <name type="scientific">Castanea mollissima</name>
    <name type="common">Chinese chestnut</name>
    <dbReference type="NCBI Taxonomy" id="60419"/>
    <lineage>
        <taxon>Eukaryota</taxon>
        <taxon>Viridiplantae</taxon>
        <taxon>Streptophyta</taxon>
        <taxon>Embryophyta</taxon>
        <taxon>Tracheophyta</taxon>
        <taxon>Spermatophyta</taxon>
        <taxon>Magnoliopsida</taxon>
        <taxon>eudicotyledons</taxon>
        <taxon>Gunneridae</taxon>
        <taxon>Pentapetalae</taxon>
        <taxon>rosids</taxon>
        <taxon>fabids</taxon>
        <taxon>Fagales</taxon>
        <taxon>Fagaceae</taxon>
        <taxon>Castanea</taxon>
    </lineage>
</organism>
<feature type="transmembrane region" description="Helical" evidence="1">
    <location>
        <begin position="50"/>
        <end position="71"/>
    </location>
</feature>
<keyword evidence="1" id="KW-0472">Membrane</keyword>
<reference evidence="2" key="1">
    <citation type="submission" date="2020-03" db="EMBL/GenBank/DDBJ databases">
        <title>Castanea mollissima Vanexum genome sequencing.</title>
        <authorList>
            <person name="Staton M."/>
        </authorList>
    </citation>
    <scope>NUCLEOTIDE SEQUENCE</scope>
    <source>
        <tissue evidence="2">Leaf</tissue>
    </source>
</reference>
<protein>
    <submittedName>
        <fullName evidence="2">Uncharacterized protein</fullName>
    </submittedName>
</protein>
<evidence type="ECO:0000313" key="2">
    <source>
        <dbReference type="EMBL" id="KAF3950461.1"/>
    </source>
</evidence>
<keyword evidence="1" id="KW-0812">Transmembrane</keyword>
<evidence type="ECO:0000256" key="1">
    <source>
        <dbReference type="SAM" id="Phobius"/>
    </source>
</evidence>
<proteinExistence type="predicted"/>
<sequence>MNGSVKIGYEGSKKILGGWADGKFNRVYREEILYKLILSISPCNQLVHPVLIFLIHVKGAAGSLMVLVNWFGA</sequence>
<dbReference type="OrthoDB" id="1711500at2759"/>
<accession>A0A8J4QPG5</accession>
<name>A0A8J4QPG5_9ROSI</name>
<comment type="caution">
    <text evidence="2">The sequence shown here is derived from an EMBL/GenBank/DDBJ whole genome shotgun (WGS) entry which is preliminary data.</text>
</comment>
<evidence type="ECO:0000313" key="3">
    <source>
        <dbReference type="Proteomes" id="UP000737018"/>
    </source>
</evidence>
<dbReference type="EMBL" id="JRKL02005443">
    <property type="protein sequence ID" value="KAF3950461.1"/>
    <property type="molecule type" value="Genomic_DNA"/>
</dbReference>
<dbReference type="AlphaFoldDB" id="A0A8J4QPG5"/>
<keyword evidence="1" id="KW-1133">Transmembrane helix</keyword>